<gene>
    <name evidence="9" type="ORF">N2K84_14715</name>
</gene>
<evidence type="ECO:0000259" key="7">
    <source>
        <dbReference type="Pfam" id="PF02770"/>
    </source>
</evidence>
<dbReference type="Gene3D" id="2.40.110.10">
    <property type="entry name" value="Butyryl-CoA Dehydrogenase, subunit A, domain 2"/>
    <property type="match status" value="1"/>
</dbReference>
<dbReference type="PANTHER" id="PTHR43884:SF12">
    <property type="entry name" value="ISOVALERYL-COA DEHYDROGENASE, MITOCHONDRIAL-RELATED"/>
    <property type="match status" value="1"/>
</dbReference>
<protein>
    <submittedName>
        <fullName evidence="9">Acyl-CoA/acyl-ACP dehydrogenase</fullName>
    </submittedName>
</protein>
<evidence type="ECO:0000259" key="8">
    <source>
        <dbReference type="Pfam" id="PF02771"/>
    </source>
</evidence>
<dbReference type="Proteomes" id="UP001163821">
    <property type="component" value="Unassembled WGS sequence"/>
</dbReference>
<evidence type="ECO:0000313" key="10">
    <source>
        <dbReference type="Proteomes" id="UP001163821"/>
    </source>
</evidence>
<dbReference type="InterPro" id="IPR037069">
    <property type="entry name" value="AcylCoA_DH/ox_N_sf"/>
</dbReference>
<evidence type="ECO:0000256" key="4">
    <source>
        <dbReference type="ARBA" id="ARBA00022827"/>
    </source>
</evidence>
<comment type="caution">
    <text evidence="9">The sequence shown here is derived from an EMBL/GenBank/DDBJ whole genome shotgun (WGS) entry which is preliminary data.</text>
</comment>
<dbReference type="AlphaFoldDB" id="A0AA42C6J9"/>
<name>A0AA42C6J9_9BACT</name>
<dbReference type="Pfam" id="PF02771">
    <property type="entry name" value="Acyl-CoA_dh_N"/>
    <property type="match status" value="1"/>
</dbReference>
<dbReference type="GO" id="GO:0050660">
    <property type="term" value="F:flavin adenine dinucleotide binding"/>
    <property type="evidence" value="ECO:0007669"/>
    <property type="project" value="InterPro"/>
</dbReference>
<comment type="cofactor">
    <cofactor evidence="1 5">
        <name>FAD</name>
        <dbReference type="ChEBI" id="CHEBI:57692"/>
    </cofactor>
</comment>
<dbReference type="InterPro" id="IPR046373">
    <property type="entry name" value="Acyl-CoA_Oxase/DH_mid-dom_sf"/>
</dbReference>
<sequence length="515" mass="58289">MNETILTDTLTLETQFHTTEPIQQFLEKLKAKMRLVYHQRGDINQYAQQRGLPPFVLREIMESNPLSIGIPTEYGGRGALMHENLALLEAASYESLALSLTFGINSALFLQPVGKYASHKAKAEVFKRFLEQKNMGGLMITEPDYGSDALNMQTSFTEEEDHFQLNGKKHWAGLTGWAEFWLLTARQKTPAGDLQRDIDFFICDVTQPDQGIKVEEFYDNLGLYQIPYGRNHIDVKIPKTHKLQPQSTGVKMMLDLLHRSRMQFPGMGMGFIHRMLDEGLNHCKQRLVGGKSLFSYDQVQQRLSKLQASFTVCSAMCANSAKNAGLDKDLTGIGIEANAVKSVVTDLMQQAAQSVTQLVGAKAYRNSHIAGRGITDSRPFQIFEGSNDILYAQISEGLVKQMKRVKETNLFRFLKDYELTSRSADQLKDLFNFNLNLQLPQRKLVELGQVMGRVISMDLVHKLADEGFRSDLIDGGINMLQQEIRQLMGTFNLTANEQVVEEYHENSSWLQFAVR</sequence>
<evidence type="ECO:0000313" key="9">
    <source>
        <dbReference type="EMBL" id="MCW0483993.1"/>
    </source>
</evidence>
<accession>A0AA42C6J9</accession>
<feature type="domain" description="Acyl-CoA dehydrogenase/oxidase N-terminal" evidence="8">
    <location>
        <begin position="44"/>
        <end position="130"/>
    </location>
</feature>
<keyword evidence="10" id="KW-1185">Reference proteome</keyword>
<reference evidence="9" key="1">
    <citation type="submission" date="2022-10" db="EMBL/GenBank/DDBJ databases">
        <title>Gaoshiqiia sediminis gen. nov., sp. nov., isolated from coastal sediment.</title>
        <authorList>
            <person name="Yu W.X."/>
            <person name="Mu D.S."/>
            <person name="Du J.Z."/>
            <person name="Liang Y.Q."/>
        </authorList>
    </citation>
    <scope>NUCLEOTIDE SEQUENCE</scope>
    <source>
        <strain evidence="9">A06</strain>
    </source>
</reference>
<feature type="domain" description="Acyl-CoA oxidase/dehydrogenase middle" evidence="7">
    <location>
        <begin position="138"/>
        <end position="232"/>
    </location>
</feature>
<evidence type="ECO:0000256" key="3">
    <source>
        <dbReference type="ARBA" id="ARBA00022630"/>
    </source>
</evidence>
<evidence type="ECO:0000256" key="2">
    <source>
        <dbReference type="ARBA" id="ARBA00009347"/>
    </source>
</evidence>
<dbReference type="Gene3D" id="1.20.140.10">
    <property type="entry name" value="Butyryl-CoA Dehydrogenase, subunit A, domain 3"/>
    <property type="match status" value="1"/>
</dbReference>
<dbReference type="InterPro" id="IPR013786">
    <property type="entry name" value="AcylCoA_DH/ox_N"/>
</dbReference>
<dbReference type="EMBL" id="JAPAAF010000026">
    <property type="protein sequence ID" value="MCW0483993.1"/>
    <property type="molecule type" value="Genomic_DNA"/>
</dbReference>
<dbReference type="GO" id="GO:0003995">
    <property type="term" value="F:acyl-CoA dehydrogenase activity"/>
    <property type="evidence" value="ECO:0007669"/>
    <property type="project" value="TreeGrafter"/>
</dbReference>
<comment type="similarity">
    <text evidence="2 5">Belongs to the acyl-CoA dehydrogenase family.</text>
</comment>
<dbReference type="Pfam" id="PF00441">
    <property type="entry name" value="Acyl-CoA_dh_1"/>
    <property type="match status" value="1"/>
</dbReference>
<dbReference type="InterPro" id="IPR009075">
    <property type="entry name" value="AcylCo_DH/oxidase_C"/>
</dbReference>
<dbReference type="CDD" id="cd00567">
    <property type="entry name" value="ACAD"/>
    <property type="match status" value="1"/>
</dbReference>
<evidence type="ECO:0000259" key="6">
    <source>
        <dbReference type="Pfam" id="PF00441"/>
    </source>
</evidence>
<organism evidence="9 10">
    <name type="scientific">Gaoshiqia sediminis</name>
    <dbReference type="NCBI Taxonomy" id="2986998"/>
    <lineage>
        <taxon>Bacteria</taxon>
        <taxon>Pseudomonadati</taxon>
        <taxon>Bacteroidota</taxon>
        <taxon>Bacteroidia</taxon>
        <taxon>Marinilabiliales</taxon>
        <taxon>Prolixibacteraceae</taxon>
        <taxon>Gaoshiqia</taxon>
    </lineage>
</organism>
<dbReference type="InterPro" id="IPR006091">
    <property type="entry name" value="Acyl-CoA_Oxase/DH_mid-dom"/>
</dbReference>
<dbReference type="RefSeq" id="WP_282592585.1">
    <property type="nucleotide sequence ID" value="NZ_JAPAAF010000026.1"/>
</dbReference>
<keyword evidence="5" id="KW-0560">Oxidoreductase</keyword>
<dbReference type="SUPFAM" id="SSF47203">
    <property type="entry name" value="Acyl-CoA dehydrogenase C-terminal domain-like"/>
    <property type="match status" value="1"/>
</dbReference>
<dbReference type="SUPFAM" id="SSF56645">
    <property type="entry name" value="Acyl-CoA dehydrogenase NM domain-like"/>
    <property type="match status" value="1"/>
</dbReference>
<keyword evidence="4 5" id="KW-0274">FAD</keyword>
<proteinExistence type="inferred from homology"/>
<evidence type="ECO:0000256" key="5">
    <source>
        <dbReference type="RuleBase" id="RU362125"/>
    </source>
</evidence>
<feature type="domain" description="Acyl-CoA dehydrogenase/oxidase C-terminal" evidence="6">
    <location>
        <begin position="249"/>
        <end position="398"/>
    </location>
</feature>
<keyword evidence="3 5" id="KW-0285">Flavoprotein</keyword>
<dbReference type="Gene3D" id="1.10.540.10">
    <property type="entry name" value="Acyl-CoA dehydrogenase/oxidase, N-terminal domain"/>
    <property type="match status" value="1"/>
</dbReference>
<dbReference type="PANTHER" id="PTHR43884">
    <property type="entry name" value="ACYL-COA DEHYDROGENASE"/>
    <property type="match status" value="1"/>
</dbReference>
<dbReference type="InterPro" id="IPR009100">
    <property type="entry name" value="AcylCoA_DH/oxidase_NM_dom_sf"/>
</dbReference>
<dbReference type="InterPro" id="IPR036250">
    <property type="entry name" value="AcylCo_DH-like_C"/>
</dbReference>
<dbReference type="Pfam" id="PF02770">
    <property type="entry name" value="Acyl-CoA_dh_M"/>
    <property type="match status" value="1"/>
</dbReference>
<evidence type="ECO:0000256" key="1">
    <source>
        <dbReference type="ARBA" id="ARBA00001974"/>
    </source>
</evidence>